<protein>
    <recommendedName>
        <fullName evidence="13">Aspartokinase</fullName>
        <ecNumber evidence="13">2.7.2.4</ecNumber>
    </recommendedName>
</protein>
<comment type="pathway">
    <text evidence="1 14">Amino-acid biosynthesis; L-lysine biosynthesis via DAP pathway; (S)-tetrahydrodipicolinate from L-aspartate: step 1/4.</text>
</comment>
<comment type="pathway">
    <text evidence="2 14">Amino-acid biosynthesis; L-methionine biosynthesis via de novo pathway; L-homoserine from L-aspartate: step 1/3.</text>
</comment>
<evidence type="ECO:0000256" key="3">
    <source>
        <dbReference type="ARBA" id="ARBA00005139"/>
    </source>
</evidence>
<comment type="caution">
    <text evidence="16">The sequence shown here is derived from an EMBL/GenBank/DDBJ whole genome shotgun (WGS) entry which is preliminary data.</text>
</comment>
<dbReference type="AlphaFoldDB" id="A0A3E1K7Y8"/>
<evidence type="ECO:0000256" key="6">
    <source>
        <dbReference type="ARBA" id="ARBA00022679"/>
    </source>
</evidence>
<evidence type="ECO:0000256" key="10">
    <source>
        <dbReference type="ARBA" id="ARBA00023154"/>
    </source>
</evidence>
<evidence type="ECO:0000256" key="13">
    <source>
        <dbReference type="RuleBase" id="RU003448"/>
    </source>
</evidence>
<evidence type="ECO:0000256" key="12">
    <source>
        <dbReference type="PIRSR" id="PIRSR000726-1"/>
    </source>
</evidence>
<dbReference type="Gene3D" id="3.40.1160.10">
    <property type="entry name" value="Acetylglutamate kinase-like"/>
    <property type="match status" value="1"/>
</dbReference>
<dbReference type="OrthoDB" id="9799110at2"/>
<feature type="binding site" evidence="12">
    <location>
        <begin position="7"/>
        <end position="10"/>
    </location>
    <ligand>
        <name>ATP</name>
        <dbReference type="ChEBI" id="CHEBI:30616"/>
    </ligand>
</feature>
<dbReference type="GO" id="GO:0005524">
    <property type="term" value="F:ATP binding"/>
    <property type="evidence" value="ECO:0007669"/>
    <property type="project" value="UniProtKB-KW"/>
</dbReference>
<reference evidence="16 17" key="1">
    <citation type="submission" date="2018-08" db="EMBL/GenBank/DDBJ databases">
        <title>Wenzhouxiangella salilacus sp. nov., a novel bacterium isolated from a saline lake in Xinjiang Province, China.</title>
        <authorList>
            <person name="Han S."/>
        </authorList>
    </citation>
    <scope>NUCLEOTIDE SEQUENCE [LARGE SCALE GENOMIC DNA]</scope>
    <source>
        <strain evidence="16 17">XDB06</strain>
    </source>
</reference>
<dbReference type="InterPro" id="IPR001341">
    <property type="entry name" value="Asp_kinase"/>
</dbReference>
<dbReference type="PANTHER" id="PTHR21499:SF3">
    <property type="entry name" value="ASPARTOKINASE"/>
    <property type="match status" value="1"/>
</dbReference>
<evidence type="ECO:0000313" key="17">
    <source>
        <dbReference type="Proteomes" id="UP000260351"/>
    </source>
</evidence>
<dbReference type="PIRSF" id="PIRSF000726">
    <property type="entry name" value="Asp_kin"/>
    <property type="match status" value="1"/>
</dbReference>
<keyword evidence="10" id="KW-0457">Lysine biosynthesis</keyword>
<dbReference type="Proteomes" id="UP000260351">
    <property type="component" value="Unassembled WGS sequence"/>
</dbReference>
<dbReference type="Gene3D" id="3.30.2130.10">
    <property type="entry name" value="VC0802-like"/>
    <property type="match status" value="1"/>
</dbReference>
<dbReference type="SUPFAM" id="SSF53633">
    <property type="entry name" value="Carbamate kinase-like"/>
    <property type="match status" value="1"/>
</dbReference>
<comment type="catalytic activity">
    <reaction evidence="11 13">
        <text>L-aspartate + ATP = 4-phospho-L-aspartate + ADP</text>
        <dbReference type="Rhea" id="RHEA:23776"/>
        <dbReference type="ChEBI" id="CHEBI:29991"/>
        <dbReference type="ChEBI" id="CHEBI:30616"/>
        <dbReference type="ChEBI" id="CHEBI:57535"/>
        <dbReference type="ChEBI" id="CHEBI:456216"/>
        <dbReference type="EC" id="2.7.2.4"/>
    </reaction>
</comment>
<sequence length="399" mass="42498">MDIIVQKYGGSSLAEDGQLRAVAQRVARCREEGKAVVVVVSARGKTTSQLLARAGKLNSNPEHRELDMLLAAGEQASASMLSLALHDLGHEAVSLTGPQAGVKTCDAHMNARIKTVDPERMLETLEEGKIVVVAGFQGESPEGDITTLGRGGSDTTAVALAAAVGAGRCEIYSDVDGVYTADPRKVPDATRLSMISLAEMKTLAHHGAGVLNERAIDYAIEHGVTIVCRKAHGEGGETIVRAEPGLGRSRIVGVACHDELLQVEFDESADHENLHERLDDLDIFVPELAEGESGRYLISIGQLADDEGLANSIREEFEKGVVVGGPIASVSAVGYKAGSEEGAEDIARKELESEGIAVHEVMRFEHAVTCLIDCNAVERAMQIFHDRFEITDTEVADVA</sequence>
<feature type="domain" description="Aspartate/glutamate/uridylate kinase" evidence="15">
    <location>
        <begin position="3"/>
        <end position="228"/>
    </location>
</feature>
<keyword evidence="9 12" id="KW-0067">ATP-binding</keyword>
<keyword evidence="8 13" id="KW-0418">Kinase</keyword>
<dbReference type="InterPro" id="IPR018042">
    <property type="entry name" value="Aspartate_kinase_CS"/>
</dbReference>
<dbReference type="UniPathway" id="UPA00034">
    <property type="reaction ID" value="UER00015"/>
</dbReference>
<dbReference type="InterPro" id="IPR036393">
    <property type="entry name" value="AceGlu_kinase-like_sf"/>
</dbReference>
<dbReference type="InterPro" id="IPR001048">
    <property type="entry name" value="Asp/Glu/Uridylate_kinase"/>
</dbReference>
<feature type="binding site" evidence="12">
    <location>
        <position position="47"/>
    </location>
    <ligand>
        <name>substrate</name>
    </ligand>
</feature>
<evidence type="ECO:0000256" key="7">
    <source>
        <dbReference type="ARBA" id="ARBA00022741"/>
    </source>
</evidence>
<name>A0A3E1K7Y8_9GAMM</name>
<comment type="similarity">
    <text evidence="4 13">Belongs to the aspartokinase family.</text>
</comment>
<accession>A0A3E1K7Y8</accession>
<gene>
    <name evidence="16" type="ORF">DZC52_08890</name>
</gene>
<dbReference type="GO" id="GO:0004072">
    <property type="term" value="F:aspartate kinase activity"/>
    <property type="evidence" value="ECO:0007669"/>
    <property type="project" value="UniProtKB-EC"/>
</dbReference>
<comment type="pathway">
    <text evidence="3 14">Amino-acid biosynthesis; L-threonine biosynthesis; L-threonine from L-aspartate: step 1/5.</text>
</comment>
<dbReference type="GO" id="GO:0005829">
    <property type="term" value="C:cytosol"/>
    <property type="evidence" value="ECO:0007669"/>
    <property type="project" value="TreeGrafter"/>
</dbReference>
<keyword evidence="17" id="KW-1185">Reference proteome</keyword>
<evidence type="ECO:0000256" key="4">
    <source>
        <dbReference type="ARBA" id="ARBA00010122"/>
    </source>
</evidence>
<dbReference type="NCBIfam" id="TIGR00657">
    <property type="entry name" value="asp_kinases"/>
    <property type="match status" value="1"/>
</dbReference>
<dbReference type="RefSeq" id="WP_116650785.1">
    <property type="nucleotide sequence ID" value="NZ_QUZK01000037.1"/>
</dbReference>
<evidence type="ECO:0000256" key="9">
    <source>
        <dbReference type="ARBA" id="ARBA00022840"/>
    </source>
</evidence>
<dbReference type="GO" id="GO:0009088">
    <property type="term" value="P:threonine biosynthetic process"/>
    <property type="evidence" value="ECO:0007669"/>
    <property type="project" value="UniProtKB-UniPathway"/>
</dbReference>
<organism evidence="16 17">
    <name type="scientific">Wenzhouxiangella sediminis</name>
    <dbReference type="NCBI Taxonomy" id="1792836"/>
    <lineage>
        <taxon>Bacteria</taxon>
        <taxon>Pseudomonadati</taxon>
        <taxon>Pseudomonadota</taxon>
        <taxon>Gammaproteobacteria</taxon>
        <taxon>Chromatiales</taxon>
        <taxon>Wenzhouxiangellaceae</taxon>
        <taxon>Wenzhouxiangella</taxon>
    </lineage>
</organism>
<dbReference type="UniPathway" id="UPA00050">
    <property type="reaction ID" value="UER00461"/>
</dbReference>
<dbReference type="EC" id="2.7.2.4" evidence="13"/>
<evidence type="ECO:0000256" key="11">
    <source>
        <dbReference type="ARBA" id="ARBA00047872"/>
    </source>
</evidence>
<keyword evidence="6 13" id="KW-0808">Transferase</keyword>
<evidence type="ECO:0000256" key="1">
    <source>
        <dbReference type="ARBA" id="ARBA00004766"/>
    </source>
</evidence>
<evidence type="ECO:0000256" key="2">
    <source>
        <dbReference type="ARBA" id="ARBA00004986"/>
    </source>
</evidence>
<feature type="binding site" evidence="12">
    <location>
        <position position="179"/>
    </location>
    <ligand>
        <name>ATP</name>
        <dbReference type="ChEBI" id="CHEBI:30616"/>
    </ligand>
</feature>
<dbReference type="UniPathway" id="UPA00051">
    <property type="reaction ID" value="UER00462"/>
</dbReference>
<keyword evidence="5 14" id="KW-0028">Amino-acid biosynthesis</keyword>
<dbReference type="GO" id="GO:0009089">
    <property type="term" value="P:lysine biosynthetic process via diaminopimelate"/>
    <property type="evidence" value="ECO:0007669"/>
    <property type="project" value="UniProtKB-UniPathway"/>
</dbReference>
<evidence type="ECO:0000256" key="5">
    <source>
        <dbReference type="ARBA" id="ARBA00022605"/>
    </source>
</evidence>
<feature type="binding site" evidence="12">
    <location>
        <position position="184"/>
    </location>
    <ligand>
        <name>ATP</name>
        <dbReference type="ChEBI" id="CHEBI:30616"/>
    </ligand>
</feature>
<dbReference type="InterPro" id="IPR005260">
    <property type="entry name" value="Asp_kin_monofn"/>
</dbReference>
<keyword evidence="7 12" id="KW-0547">Nucleotide-binding</keyword>
<feature type="binding site" evidence="12">
    <location>
        <position position="74"/>
    </location>
    <ligand>
        <name>substrate</name>
    </ligand>
</feature>
<evidence type="ECO:0000313" key="16">
    <source>
        <dbReference type="EMBL" id="RFF30184.1"/>
    </source>
</evidence>
<evidence type="ECO:0000259" key="15">
    <source>
        <dbReference type="Pfam" id="PF00696"/>
    </source>
</evidence>
<dbReference type="CDD" id="cd04246">
    <property type="entry name" value="AAK_AK-DapG-like"/>
    <property type="match status" value="1"/>
</dbReference>
<dbReference type="PANTHER" id="PTHR21499">
    <property type="entry name" value="ASPARTATE KINASE"/>
    <property type="match status" value="1"/>
</dbReference>
<dbReference type="GO" id="GO:0009090">
    <property type="term" value="P:homoserine biosynthetic process"/>
    <property type="evidence" value="ECO:0007669"/>
    <property type="project" value="TreeGrafter"/>
</dbReference>
<proteinExistence type="inferred from homology"/>
<evidence type="ECO:0000256" key="14">
    <source>
        <dbReference type="RuleBase" id="RU004249"/>
    </source>
</evidence>
<dbReference type="PROSITE" id="PS00324">
    <property type="entry name" value="ASPARTOKINASE"/>
    <property type="match status" value="1"/>
</dbReference>
<dbReference type="EMBL" id="QUZK01000037">
    <property type="protein sequence ID" value="RFF30184.1"/>
    <property type="molecule type" value="Genomic_DNA"/>
</dbReference>
<dbReference type="Pfam" id="PF00696">
    <property type="entry name" value="AA_kinase"/>
    <property type="match status" value="1"/>
</dbReference>
<evidence type="ECO:0000256" key="8">
    <source>
        <dbReference type="ARBA" id="ARBA00022777"/>
    </source>
</evidence>